<reference evidence="1 2" key="1">
    <citation type="submission" date="2018-12" db="EMBL/GenBank/DDBJ databases">
        <authorList>
            <consortium name="Pathogen Informatics"/>
        </authorList>
    </citation>
    <scope>NUCLEOTIDE SEQUENCE [LARGE SCALE GENOMIC DNA]</scope>
    <source>
        <strain evidence="1 2">NCTC12967</strain>
    </source>
</reference>
<proteinExistence type="predicted"/>
<organism evidence="1 2">
    <name type="scientific">Arachnia propionica</name>
    <dbReference type="NCBI Taxonomy" id="1750"/>
    <lineage>
        <taxon>Bacteria</taxon>
        <taxon>Bacillati</taxon>
        <taxon>Actinomycetota</taxon>
        <taxon>Actinomycetes</taxon>
        <taxon>Propionibacteriales</taxon>
        <taxon>Propionibacteriaceae</taxon>
        <taxon>Arachnia</taxon>
    </lineage>
</organism>
<dbReference type="GeneID" id="64408540"/>
<protein>
    <submittedName>
        <fullName evidence="1">Transposase</fullName>
    </submittedName>
</protein>
<sequence>MSGRDLLARSGLLRPGRRVPSESTIRRIFQALDADELSAMVGAWLLARDATRWKGRMVVAVDGKTLRGAKTCDMAAPHLLAAVTRGGIVAGQHQLSAKTGEIAALPVLQGFPAKQQDRCHR</sequence>
<dbReference type="AlphaFoldDB" id="A0A3S4UG82"/>
<accession>A0A3S4UG82</accession>
<keyword evidence="2" id="KW-1185">Reference proteome</keyword>
<gene>
    <name evidence="1" type="ORF">NCTC12967_02271</name>
</gene>
<dbReference type="Proteomes" id="UP000273044">
    <property type="component" value="Chromosome"/>
</dbReference>
<dbReference type="EMBL" id="LR134406">
    <property type="protein sequence ID" value="VEH70962.1"/>
    <property type="molecule type" value="Genomic_DNA"/>
</dbReference>
<dbReference type="RefSeq" id="WP_197720256.1">
    <property type="nucleotide sequence ID" value="NZ_LR134406.1"/>
</dbReference>
<evidence type="ECO:0000313" key="2">
    <source>
        <dbReference type="Proteomes" id="UP000273044"/>
    </source>
</evidence>
<name>A0A3S4UG82_9ACTN</name>
<evidence type="ECO:0000313" key="1">
    <source>
        <dbReference type="EMBL" id="VEH70962.1"/>
    </source>
</evidence>